<evidence type="ECO:0000313" key="7">
    <source>
        <dbReference type="EMBL" id="QFU97047.1"/>
    </source>
</evidence>
<reference evidence="7 8" key="1">
    <citation type="submission" date="2019-10" db="EMBL/GenBank/DDBJ databases">
        <title>Genome sequence of Luteimicrobium xylanilyticum HY-24.</title>
        <authorList>
            <person name="Kim D.Y."/>
            <person name="Park H.-Y."/>
        </authorList>
    </citation>
    <scope>NUCLEOTIDE SEQUENCE [LARGE SCALE GENOMIC DNA]</scope>
    <source>
        <strain evidence="7 8">HY-24</strain>
    </source>
</reference>
<keyword evidence="8" id="KW-1185">Reference proteome</keyword>
<dbReference type="PROSITE" id="PS00211">
    <property type="entry name" value="ABC_TRANSPORTER_1"/>
    <property type="match status" value="1"/>
</dbReference>
<dbReference type="PROSITE" id="PS50893">
    <property type="entry name" value="ABC_TRANSPORTER_2"/>
    <property type="match status" value="1"/>
</dbReference>
<dbReference type="AlphaFoldDB" id="A0A5P9Q6L9"/>
<dbReference type="SMART" id="SM00382">
    <property type="entry name" value="AAA"/>
    <property type="match status" value="1"/>
</dbReference>
<evidence type="ECO:0000256" key="1">
    <source>
        <dbReference type="ARBA" id="ARBA00005417"/>
    </source>
</evidence>
<sequence length="393" mass="42165">MSDEALDPAGSGGRADSAGRAGATSRTTTRPVVARDDVVLEAVGLTKHFPLRGLRASGAVHAVDGIDLALRSGQVIALVGESGSGKSTVARLLARLYPQTAGTIRLHGEEVTARRGRAFRRYARRVQMIFQDPFASLNPVHTVRYTLTRAVKIHQKGLSGDELEKALRALLERVQLSPDRFIDKFPHELSGGQRQRVAIARALAADPEVLLADEPISMLDVSIRIGILNLLQDLRDRLGIAILYITHDIASARYFADRTYVMYAGKPVETGDSESVTQTPAHPYTQLLVRSAPDPEDLVSEERSGGRGEPPNMVNPPEGCRFSPRCPFATDLCRTTTPPLLQIGAGREVACWGYASRVEGGTDAIPASAQLPQLGAAAAPVTAAATTTPEVTR</sequence>
<dbReference type="FunFam" id="3.40.50.300:FF:000016">
    <property type="entry name" value="Oligopeptide ABC transporter ATP-binding component"/>
    <property type="match status" value="1"/>
</dbReference>
<protein>
    <submittedName>
        <fullName evidence="7">Xylose import ATP-binding protein XylG</fullName>
    </submittedName>
</protein>
<dbReference type="Pfam" id="PF00005">
    <property type="entry name" value="ABC_tran"/>
    <property type="match status" value="1"/>
</dbReference>
<dbReference type="OrthoDB" id="3677453at2"/>
<dbReference type="InterPro" id="IPR003593">
    <property type="entry name" value="AAA+_ATPase"/>
</dbReference>
<dbReference type="KEGG" id="lxl:KDY119_00540"/>
<dbReference type="Gene3D" id="3.40.50.300">
    <property type="entry name" value="P-loop containing nucleotide triphosphate hydrolases"/>
    <property type="match status" value="1"/>
</dbReference>
<feature type="region of interest" description="Disordered" evidence="5">
    <location>
        <begin position="1"/>
        <end position="29"/>
    </location>
</feature>
<dbReference type="GO" id="GO:0016887">
    <property type="term" value="F:ATP hydrolysis activity"/>
    <property type="evidence" value="ECO:0007669"/>
    <property type="project" value="InterPro"/>
</dbReference>
<evidence type="ECO:0000256" key="3">
    <source>
        <dbReference type="ARBA" id="ARBA00022741"/>
    </source>
</evidence>
<proteinExistence type="inferred from homology"/>
<gene>
    <name evidence="7" type="ORF">KDY119_00540</name>
</gene>
<dbReference type="SUPFAM" id="SSF52540">
    <property type="entry name" value="P-loop containing nucleoside triphosphate hydrolases"/>
    <property type="match status" value="1"/>
</dbReference>
<name>A0A5P9Q6L9_9MICO</name>
<evidence type="ECO:0000313" key="8">
    <source>
        <dbReference type="Proteomes" id="UP000326702"/>
    </source>
</evidence>
<dbReference type="PANTHER" id="PTHR43776">
    <property type="entry name" value="TRANSPORT ATP-BINDING PROTEIN"/>
    <property type="match status" value="1"/>
</dbReference>
<keyword evidence="2" id="KW-0813">Transport</keyword>
<dbReference type="NCBIfam" id="TIGR01727">
    <property type="entry name" value="oligo_HPY"/>
    <property type="match status" value="1"/>
</dbReference>
<dbReference type="InterPro" id="IPR003439">
    <property type="entry name" value="ABC_transporter-like_ATP-bd"/>
</dbReference>
<dbReference type="GO" id="GO:0055085">
    <property type="term" value="P:transmembrane transport"/>
    <property type="evidence" value="ECO:0007669"/>
    <property type="project" value="UniProtKB-ARBA"/>
</dbReference>
<dbReference type="InterPro" id="IPR027417">
    <property type="entry name" value="P-loop_NTPase"/>
</dbReference>
<dbReference type="EMBL" id="CP045529">
    <property type="protein sequence ID" value="QFU97047.1"/>
    <property type="molecule type" value="Genomic_DNA"/>
</dbReference>
<evidence type="ECO:0000256" key="2">
    <source>
        <dbReference type="ARBA" id="ARBA00022448"/>
    </source>
</evidence>
<dbReference type="Pfam" id="PF08352">
    <property type="entry name" value="oligo_HPY"/>
    <property type="match status" value="1"/>
</dbReference>
<evidence type="ECO:0000256" key="4">
    <source>
        <dbReference type="ARBA" id="ARBA00022840"/>
    </source>
</evidence>
<feature type="domain" description="ABC transporter" evidence="6">
    <location>
        <begin position="40"/>
        <end position="289"/>
    </location>
</feature>
<organism evidence="7 8">
    <name type="scientific">Luteimicrobium xylanilyticum</name>
    <dbReference type="NCBI Taxonomy" id="1133546"/>
    <lineage>
        <taxon>Bacteria</taxon>
        <taxon>Bacillati</taxon>
        <taxon>Actinomycetota</taxon>
        <taxon>Actinomycetes</taxon>
        <taxon>Micrococcales</taxon>
        <taxon>Luteimicrobium</taxon>
    </lineage>
</organism>
<dbReference type="InterPro" id="IPR050319">
    <property type="entry name" value="ABC_transp_ATP-bind"/>
</dbReference>
<dbReference type="CDD" id="cd03257">
    <property type="entry name" value="ABC_NikE_OppD_transporters"/>
    <property type="match status" value="1"/>
</dbReference>
<feature type="compositionally biased region" description="Low complexity" evidence="5">
    <location>
        <begin position="14"/>
        <end position="29"/>
    </location>
</feature>
<dbReference type="InterPro" id="IPR017871">
    <property type="entry name" value="ABC_transporter-like_CS"/>
</dbReference>
<keyword evidence="4 7" id="KW-0067">ATP-binding</keyword>
<keyword evidence="3" id="KW-0547">Nucleotide-binding</keyword>
<accession>A0A5P9Q6L9</accession>
<comment type="similarity">
    <text evidence="1">Belongs to the ABC transporter superfamily.</text>
</comment>
<feature type="region of interest" description="Disordered" evidence="5">
    <location>
        <begin position="292"/>
        <end position="318"/>
    </location>
</feature>
<dbReference type="InterPro" id="IPR013563">
    <property type="entry name" value="Oligopep_ABC_C"/>
</dbReference>
<evidence type="ECO:0000256" key="5">
    <source>
        <dbReference type="SAM" id="MobiDB-lite"/>
    </source>
</evidence>
<dbReference type="GO" id="GO:0005524">
    <property type="term" value="F:ATP binding"/>
    <property type="evidence" value="ECO:0007669"/>
    <property type="project" value="UniProtKB-KW"/>
</dbReference>
<dbReference type="GO" id="GO:0015833">
    <property type="term" value="P:peptide transport"/>
    <property type="evidence" value="ECO:0007669"/>
    <property type="project" value="InterPro"/>
</dbReference>
<evidence type="ECO:0000259" key="6">
    <source>
        <dbReference type="PROSITE" id="PS50893"/>
    </source>
</evidence>
<dbReference type="Proteomes" id="UP000326702">
    <property type="component" value="Chromosome"/>
</dbReference>